<dbReference type="AlphaFoldDB" id="A0A5P2G6Z4"/>
<dbReference type="SMART" id="SM00481">
    <property type="entry name" value="POLIIIAc"/>
    <property type="match status" value="1"/>
</dbReference>
<dbReference type="InterPro" id="IPR002054">
    <property type="entry name" value="DNA-dir_DNA_pol_X"/>
</dbReference>
<proteinExistence type="predicted"/>
<organism evidence="3 4">
    <name type="scientific">Rhizosphaericola mali</name>
    <dbReference type="NCBI Taxonomy" id="2545455"/>
    <lineage>
        <taxon>Bacteria</taxon>
        <taxon>Pseudomonadati</taxon>
        <taxon>Bacteroidota</taxon>
        <taxon>Chitinophagia</taxon>
        <taxon>Chitinophagales</taxon>
        <taxon>Chitinophagaceae</taxon>
        <taxon>Rhizosphaericola</taxon>
    </lineage>
</organism>
<feature type="domain" description="Polymerase/histidinol phosphatase N-terminal" evidence="1">
    <location>
        <begin position="316"/>
        <end position="395"/>
    </location>
</feature>
<dbReference type="CDD" id="cd07436">
    <property type="entry name" value="PHP_PolX"/>
    <property type="match status" value="1"/>
</dbReference>
<dbReference type="InterPro" id="IPR047967">
    <property type="entry name" value="PolX_PHP"/>
</dbReference>
<dbReference type="OrthoDB" id="9808747at2"/>
<dbReference type="SUPFAM" id="SSF89550">
    <property type="entry name" value="PHP domain-like"/>
    <property type="match status" value="1"/>
</dbReference>
<keyword evidence="3" id="KW-0378">Hydrolase</keyword>
<feature type="domain" description="DNA-directed DNA polymerase X" evidence="2">
    <location>
        <begin position="1"/>
        <end position="292"/>
    </location>
</feature>
<dbReference type="Proteomes" id="UP000292424">
    <property type="component" value="Chromosome"/>
</dbReference>
<dbReference type="GO" id="GO:0042578">
    <property type="term" value="F:phosphoric ester hydrolase activity"/>
    <property type="evidence" value="ECO:0007669"/>
    <property type="project" value="TreeGrafter"/>
</dbReference>
<name>A0A5P2G6Z4_9BACT</name>
<dbReference type="InterPro" id="IPR016195">
    <property type="entry name" value="Pol/histidinol_Pase-like"/>
</dbReference>
<evidence type="ECO:0000313" key="4">
    <source>
        <dbReference type="Proteomes" id="UP000292424"/>
    </source>
</evidence>
<accession>A0A5P2G6Z4</accession>
<dbReference type="InterPro" id="IPR010996">
    <property type="entry name" value="HHH_MUS81"/>
</dbReference>
<dbReference type="InterPro" id="IPR027421">
    <property type="entry name" value="DNA_pol_lamdba_lyase_dom_sf"/>
</dbReference>
<dbReference type="SUPFAM" id="SSF47802">
    <property type="entry name" value="DNA polymerase beta, N-terminal domain-like"/>
    <property type="match status" value="1"/>
</dbReference>
<dbReference type="EMBL" id="CP044016">
    <property type="protein sequence ID" value="QES90039.1"/>
    <property type="molecule type" value="Genomic_DNA"/>
</dbReference>
<dbReference type="Pfam" id="PF14520">
    <property type="entry name" value="HHH_5"/>
    <property type="match status" value="1"/>
</dbReference>
<keyword evidence="3" id="KW-0269">Exonuclease</keyword>
<dbReference type="InterPro" id="IPR022311">
    <property type="entry name" value="PolX-like"/>
</dbReference>
<dbReference type="PANTHER" id="PTHR36928">
    <property type="entry name" value="PHOSPHATASE YCDX-RELATED"/>
    <property type="match status" value="1"/>
</dbReference>
<gene>
    <name evidence="3" type="ORF">E0W69_015700</name>
</gene>
<dbReference type="KEGG" id="arac:E0W69_015700"/>
<dbReference type="GO" id="GO:0005829">
    <property type="term" value="C:cytosol"/>
    <property type="evidence" value="ECO:0007669"/>
    <property type="project" value="TreeGrafter"/>
</dbReference>
<keyword evidence="4" id="KW-1185">Reference proteome</keyword>
<reference evidence="3 4" key="1">
    <citation type="submission" date="2019-09" db="EMBL/GenBank/DDBJ databases">
        <title>Complete genome sequence of Arachidicoccus sp. B3-10 isolated from apple orchard soil.</title>
        <authorList>
            <person name="Kim H.S."/>
            <person name="Han K.-I."/>
            <person name="Suh M.K."/>
            <person name="Lee K.C."/>
            <person name="Eom M.K."/>
            <person name="Kim J.-S."/>
            <person name="Kang S.W."/>
            <person name="Sin Y."/>
            <person name="Lee J.-S."/>
        </authorList>
    </citation>
    <scope>NUCLEOTIDE SEQUENCE [LARGE SCALE GENOMIC DNA]</scope>
    <source>
        <strain evidence="3 4">B3-10</strain>
    </source>
</reference>
<dbReference type="InterPro" id="IPR004013">
    <property type="entry name" value="PHP_dom"/>
</dbReference>
<dbReference type="Gene3D" id="1.10.150.20">
    <property type="entry name" value="5' to 3' exonuclease, C-terminal subdomain"/>
    <property type="match status" value="1"/>
</dbReference>
<dbReference type="PANTHER" id="PTHR36928:SF1">
    <property type="entry name" value="PHOSPHATASE YCDX-RELATED"/>
    <property type="match status" value="1"/>
</dbReference>
<dbReference type="GO" id="GO:0004527">
    <property type="term" value="F:exonuclease activity"/>
    <property type="evidence" value="ECO:0007669"/>
    <property type="project" value="UniProtKB-KW"/>
</dbReference>
<dbReference type="GO" id="GO:0003677">
    <property type="term" value="F:DNA binding"/>
    <property type="evidence" value="ECO:0007669"/>
    <property type="project" value="InterPro"/>
</dbReference>
<dbReference type="InterPro" id="IPR050243">
    <property type="entry name" value="PHP_phosphatase"/>
</dbReference>
<dbReference type="FunFam" id="3.20.20.140:FF:000047">
    <property type="entry name" value="PHP domain-containing protein"/>
    <property type="match status" value="1"/>
</dbReference>
<dbReference type="GO" id="GO:0008270">
    <property type="term" value="F:zinc ion binding"/>
    <property type="evidence" value="ECO:0007669"/>
    <property type="project" value="TreeGrafter"/>
</dbReference>
<dbReference type="SMART" id="SM00483">
    <property type="entry name" value="POLXc"/>
    <property type="match status" value="1"/>
</dbReference>
<dbReference type="RefSeq" id="WP_131330996.1">
    <property type="nucleotide sequence ID" value="NZ_CP044016.1"/>
</dbReference>
<dbReference type="Pfam" id="PF02811">
    <property type="entry name" value="PHP"/>
    <property type="match status" value="1"/>
</dbReference>
<dbReference type="Gene3D" id="3.20.20.140">
    <property type="entry name" value="Metal-dependent hydrolases"/>
    <property type="match status" value="1"/>
</dbReference>
<dbReference type="GO" id="GO:0003887">
    <property type="term" value="F:DNA-directed DNA polymerase activity"/>
    <property type="evidence" value="ECO:0007669"/>
    <property type="project" value="InterPro"/>
</dbReference>
<dbReference type="Gene3D" id="1.10.150.110">
    <property type="entry name" value="DNA polymerase beta, N-terminal domain-like"/>
    <property type="match status" value="1"/>
</dbReference>
<dbReference type="Pfam" id="PF14716">
    <property type="entry name" value="HHH_8"/>
    <property type="match status" value="1"/>
</dbReference>
<evidence type="ECO:0000259" key="1">
    <source>
        <dbReference type="SMART" id="SM00481"/>
    </source>
</evidence>
<evidence type="ECO:0000313" key="3">
    <source>
        <dbReference type="EMBL" id="QES90039.1"/>
    </source>
</evidence>
<protein>
    <submittedName>
        <fullName evidence="3">DNA polymerase/3'-5' exonuclease PolX</fullName>
    </submittedName>
</protein>
<dbReference type="InterPro" id="IPR003141">
    <property type="entry name" value="Pol/His_phosphatase_N"/>
</dbReference>
<evidence type="ECO:0000259" key="2">
    <source>
        <dbReference type="SMART" id="SM00483"/>
    </source>
</evidence>
<sequence length="554" mass="62752">MINNEIIAGNFALLAKLMEVNGENPFKIKSYANVVRTIEKYPQELSELLEAELFQIKGIGDAIGNKIIEQLHTGKLTLLEKYLQETPAGIIEMLQIKGLGVKKIVTIWKELGIETLGELLYACEENRLMHYKGFGEKTQENIKAIIEFYLKSQGLLLYAEAEAFYNLIQKTLDKYKNFQFLIAGAYREQQEIIEKLVWVTDADKVTLESIAEKLNWTIIDPSEKTIEFITAEKLKLVFHFSTKESIVVDQFLQTGSDEFHAIFPLNKETTITQEEDIFTNAGLHYIPAYRRDYPEIIETAKQKEIEIGIQVDQIKGIIHCHSVWSDGANTIEEMALAAANLNMEYIAMSDHSQSAFYANGLTPERILEQHKEIEDLNTKNNTIPIFKSIESDILYDGNLDYAPEILSQFDIIIASVHSILKMDKEKATSRIIAAVENPFTSILGHMTGRLLLSRAGYPIDHSSVIDACAAHNVVIELNAHPRRLDIDWKWIDYALNKGVKISINSDAHSTEGLKVLKYGVLVAQKTGLSTTQNISSYSLDAFQEFLQQQKTKRP</sequence>
<dbReference type="PIRSF" id="PIRSF005047">
    <property type="entry name" value="UCP005047_YshC"/>
    <property type="match status" value="1"/>
</dbReference>
<keyword evidence="3" id="KW-0540">Nuclease</keyword>